<name>A0A0C3JB82_PISTI</name>
<evidence type="ECO:0000256" key="1">
    <source>
        <dbReference type="SAM" id="MobiDB-lite"/>
    </source>
</evidence>
<feature type="region of interest" description="Disordered" evidence="1">
    <location>
        <begin position="42"/>
        <end position="67"/>
    </location>
</feature>
<keyword evidence="3" id="KW-1185">Reference proteome</keyword>
<protein>
    <submittedName>
        <fullName evidence="2">Uncharacterized protein</fullName>
    </submittedName>
</protein>
<gene>
    <name evidence="2" type="ORF">M404DRAFT_335788</name>
</gene>
<reference evidence="3" key="2">
    <citation type="submission" date="2015-01" db="EMBL/GenBank/DDBJ databases">
        <title>Evolutionary Origins and Diversification of the Mycorrhizal Mutualists.</title>
        <authorList>
            <consortium name="DOE Joint Genome Institute"/>
            <consortium name="Mycorrhizal Genomics Consortium"/>
            <person name="Kohler A."/>
            <person name="Kuo A."/>
            <person name="Nagy L.G."/>
            <person name="Floudas D."/>
            <person name="Copeland A."/>
            <person name="Barry K.W."/>
            <person name="Cichocki N."/>
            <person name="Veneault-Fourrey C."/>
            <person name="LaButti K."/>
            <person name="Lindquist E.A."/>
            <person name="Lipzen A."/>
            <person name="Lundell T."/>
            <person name="Morin E."/>
            <person name="Murat C."/>
            <person name="Riley R."/>
            <person name="Ohm R."/>
            <person name="Sun H."/>
            <person name="Tunlid A."/>
            <person name="Henrissat B."/>
            <person name="Grigoriev I.V."/>
            <person name="Hibbett D.S."/>
            <person name="Martin F."/>
        </authorList>
    </citation>
    <scope>NUCLEOTIDE SEQUENCE [LARGE SCALE GENOMIC DNA]</scope>
    <source>
        <strain evidence="3">Marx 270</strain>
    </source>
</reference>
<dbReference type="HOGENOM" id="CLU_1619700_0_0_1"/>
<reference evidence="2 3" key="1">
    <citation type="submission" date="2014-04" db="EMBL/GenBank/DDBJ databases">
        <authorList>
            <consortium name="DOE Joint Genome Institute"/>
            <person name="Kuo A."/>
            <person name="Kohler A."/>
            <person name="Costa M.D."/>
            <person name="Nagy L.G."/>
            <person name="Floudas D."/>
            <person name="Copeland A."/>
            <person name="Barry K.W."/>
            <person name="Cichocki N."/>
            <person name="Veneault-Fourrey C."/>
            <person name="LaButti K."/>
            <person name="Lindquist E.A."/>
            <person name="Lipzen A."/>
            <person name="Lundell T."/>
            <person name="Morin E."/>
            <person name="Murat C."/>
            <person name="Sun H."/>
            <person name="Tunlid A."/>
            <person name="Henrissat B."/>
            <person name="Grigoriev I.V."/>
            <person name="Hibbett D.S."/>
            <person name="Martin F."/>
            <person name="Nordberg H.P."/>
            <person name="Cantor M.N."/>
            <person name="Hua S.X."/>
        </authorList>
    </citation>
    <scope>NUCLEOTIDE SEQUENCE [LARGE SCALE GENOMIC DNA]</scope>
    <source>
        <strain evidence="2 3">Marx 270</strain>
    </source>
</reference>
<dbReference type="InParanoid" id="A0A0C3JB82"/>
<evidence type="ECO:0000313" key="3">
    <source>
        <dbReference type="Proteomes" id="UP000054217"/>
    </source>
</evidence>
<dbReference type="AlphaFoldDB" id="A0A0C3JB82"/>
<organism evidence="2 3">
    <name type="scientific">Pisolithus tinctorius Marx 270</name>
    <dbReference type="NCBI Taxonomy" id="870435"/>
    <lineage>
        <taxon>Eukaryota</taxon>
        <taxon>Fungi</taxon>
        <taxon>Dikarya</taxon>
        <taxon>Basidiomycota</taxon>
        <taxon>Agaricomycotina</taxon>
        <taxon>Agaricomycetes</taxon>
        <taxon>Agaricomycetidae</taxon>
        <taxon>Boletales</taxon>
        <taxon>Sclerodermatineae</taxon>
        <taxon>Pisolithaceae</taxon>
        <taxon>Pisolithus</taxon>
    </lineage>
</organism>
<evidence type="ECO:0000313" key="2">
    <source>
        <dbReference type="EMBL" id="KIN94911.1"/>
    </source>
</evidence>
<proteinExistence type="predicted"/>
<accession>A0A0C3JB82</accession>
<sequence>MRWWLERLLFHIPSHSPSCMENKPFSVLLDSLTMLRTSTALPSHSPPHVQGCHLDHTHHGTAPSYGSEDIEVQEPEYTLSSRDGCTPLASKAHLPSPITSNVDFLTPRQRRLQLPSYPILPTPFLYRNSDTTNTRVNHLVRYQNNARVASPLDSDVPTVSFTCL</sequence>
<dbReference type="Proteomes" id="UP000054217">
    <property type="component" value="Unassembled WGS sequence"/>
</dbReference>
<dbReference type="EMBL" id="KN832082">
    <property type="protein sequence ID" value="KIN94911.1"/>
    <property type="molecule type" value="Genomic_DNA"/>
</dbReference>